<feature type="transmembrane region" description="Helical" evidence="8">
    <location>
        <begin position="394"/>
        <end position="419"/>
    </location>
</feature>
<feature type="transmembrane region" description="Helical" evidence="8">
    <location>
        <begin position="136"/>
        <end position="155"/>
    </location>
</feature>
<dbReference type="Proteomes" id="UP001170481">
    <property type="component" value="Unassembled WGS sequence"/>
</dbReference>
<evidence type="ECO:0000313" key="9">
    <source>
        <dbReference type="EMBL" id="MDO6671899.1"/>
    </source>
</evidence>
<name>A0AAP4TX47_9GAMM</name>
<dbReference type="Pfam" id="PF02028">
    <property type="entry name" value="BCCT"/>
    <property type="match status" value="1"/>
</dbReference>
<dbReference type="EMBL" id="JAUORK010000006">
    <property type="protein sequence ID" value="MDO6671899.1"/>
    <property type="molecule type" value="Genomic_DNA"/>
</dbReference>
<protein>
    <submittedName>
        <fullName evidence="9">BCCT family transporter</fullName>
    </submittedName>
</protein>
<gene>
    <name evidence="9" type="ORF">Q4535_07155</name>
</gene>
<feature type="transmembrane region" description="Helical" evidence="8">
    <location>
        <begin position="312"/>
        <end position="332"/>
    </location>
</feature>
<dbReference type="PANTHER" id="PTHR30047">
    <property type="entry name" value="HIGH-AFFINITY CHOLINE TRANSPORT PROTEIN-RELATED"/>
    <property type="match status" value="1"/>
</dbReference>
<evidence type="ECO:0000256" key="2">
    <source>
        <dbReference type="ARBA" id="ARBA00005658"/>
    </source>
</evidence>
<evidence type="ECO:0000256" key="1">
    <source>
        <dbReference type="ARBA" id="ARBA00004651"/>
    </source>
</evidence>
<feature type="transmembrane region" description="Helical" evidence="8">
    <location>
        <begin position="439"/>
        <end position="469"/>
    </location>
</feature>
<reference evidence="9" key="1">
    <citation type="submission" date="2023-07" db="EMBL/GenBank/DDBJ databases">
        <title>Genome content predicts the carbon catabolic preferences of heterotrophic bacteria.</title>
        <authorList>
            <person name="Gralka M."/>
        </authorList>
    </citation>
    <scope>NUCLEOTIDE SEQUENCE</scope>
    <source>
        <strain evidence="9">C2R13</strain>
    </source>
</reference>
<keyword evidence="7 8" id="KW-0472">Membrane</keyword>
<evidence type="ECO:0000256" key="8">
    <source>
        <dbReference type="SAM" id="Phobius"/>
    </source>
</evidence>
<feature type="transmembrane region" description="Helical" evidence="8">
    <location>
        <begin position="193"/>
        <end position="212"/>
    </location>
</feature>
<comment type="similarity">
    <text evidence="2">Belongs to the BCCT transporter (TC 2.A.15) family.</text>
</comment>
<feature type="transmembrane region" description="Helical" evidence="8">
    <location>
        <begin position="515"/>
        <end position="536"/>
    </location>
</feature>
<dbReference type="InterPro" id="IPR000060">
    <property type="entry name" value="BCCT_transptr"/>
</dbReference>
<feature type="transmembrane region" description="Helical" evidence="8">
    <location>
        <begin position="364"/>
        <end position="382"/>
    </location>
</feature>
<feature type="transmembrane region" description="Helical" evidence="8">
    <location>
        <begin position="58"/>
        <end position="77"/>
    </location>
</feature>
<evidence type="ECO:0000256" key="5">
    <source>
        <dbReference type="ARBA" id="ARBA00022692"/>
    </source>
</evidence>
<comment type="caution">
    <text evidence="9">The sequence shown here is derived from an EMBL/GenBank/DDBJ whole genome shotgun (WGS) entry which is preliminary data.</text>
</comment>
<keyword evidence="6 8" id="KW-1133">Transmembrane helix</keyword>
<dbReference type="PANTHER" id="PTHR30047:SF7">
    <property type="entry name" value="HIGH-AFFINITY CHOLINE TRANSPORT PROTEIN"/>
    <property type="match status" value="1"/>
</dbReference>
<keyword evidence="4" id="KW-1003">Cell membrane</keyword>
<keyword evidence="3" id="KW-0813">Transport</keyword>
<evidence type="ECO:0000256" key="3">
    <source>
        <dbReference type="ARBA" id="ARBA00022448"/>
    </source>
</evidence>
<sequence>MTDTTRTALSGSATQAAPLSDHAASLADHTASSPDQAASLPDSELTALNSSRSLDWPVFLLSGGVMALFVAAALIDLDGVSALINQAFDFSTTYFGAYWQGLMIVTFLVAVGMTFGRTGRVVLGGLATPDISTPRWMATILCTLLAGGGVFWAAAEPIAHFASPPPVFGPDAPVGNLDAAYNALAQSFMHWGFLGWAVLGSLTGVVFMHLHYEKGLPLKPRTLLYPLLGERVMRGPIGALVDACCVLAVIAGTVGPVGFLGIQVSYGLNALFSIPDTYATQLVLLAILTLVYTLSAVSGVMRGIQFLSSANVLIGGAMLFFIVLFGPTEFLLKAFPLGMVDYLDNIVPMAVFRGDSGWLDSWTLFFWGWFIGFGPLMAMLVARISRGRTLRQMVLLITILSPLATCVWFTILGGSGLAFELENPGSVSGPFSGFNLSAALIAITQQLPFGFIMSVLFLILSALFVATTGDSMTYAISMVMSGHDNPPRSVRVFWSLIMGVVAAILISMGNGGINALQSFIVVTAVPVSLVLLPSLWNAPRIARQMAREQGL</sequence>
<accession>A0AAP4TX47</accession>
<evidence type="ECO:0000256" key="6">
    <source>
        <dbReference type="ARBA" id="ARBA00022989"/>
    </source>
</evidence>
<keyword evidence="5 8" id="KW-0812">Transmembrane</keyword>
<feature type="transmembrane region" description="Helical" evidence="8">
    <location>
        <begin position="240"/>
        <end position="266"/>
    </location>
</feature>
<dbReference type="RefSeq" id="WP_303593542.1">
    <property type="nucleotide sequence ID" value="NZ_JAUORK010000006.1"/>
</dbReference>
<evidence type="ECO:0000256" key="7">
    <source>
        <dbReference type="ARBA" id="ARBA00023136"/>
    </source>
</evidence>
<evidence type="ECO:0000256" key="4">
    <source>
        <dbReference type="ARBA" id="ARBA00022475"/>
    </source>
</evidence>
<feature type="transmembrane region" description="Helical" evidence="8">
    <location>
        <begin position="278"/>
        <end position="300"/>
    </location>
</feature>
<evidence type="ECO:0000313" key="10">
    <source>
        <dbReference type="Proteomes" id="UP001170481"/>
    </source>
</evidence>
<proteinExistence type="inferred from homology"/>
<organism evidence="9 10">
    <name type="scientific">Cobetia amphilecti</name>
    <dbReference type="NCBI Taxonomy" id="1055104"/>
    <lineage>
        <taxon>Bacteria</taxon>
        <taxon>Pseudomonadati</taxon>
        <taxon>Pseudomonadota</taxon>
        <taxon>Gammaproteobacteria</taxon>
        <taxon>Oceanospirillales</taxon>
        <taxon>Halomonadaceae</taxon>
        <taxon>Cobetia</taxon>
    </lineage>
</organism>
<dbReference type="GO" id="GO:0022857">
    <property type="term" value="F:transmembrane transporter activity"/>
    <property type="evidence" value="ECO:0007669"/>
    <property type="project" value="InterPro"/>
</dbReference>
<feature type="transmembrane region" description="Helical" evidence="8">
    <location>
        <begin position="490"/>
        <end position="509"/>
    </location>
</feature>
<comment type="subcellular location">
    <subcellularLocation>
        <location evidence="1">Cell membrane</location>
        <topology evidence="1">Multi-pass membrane protein</topology>
    </subcellularLocation>
</comment>
<feature type="transmembrane region" description="Helical" evidence="8">
    <location>
        <begin position="97"/>
        <end position="115"/>
    </location>
</feature>
<dbReference type="GO" id="GO:0005886">
    <property type="term" value="C:plasma membrane"/>
    <property type="evidence" value="ECO:0007669"/>
    <property type="project" value="UniProtKB-SubCell"/>
</dbReference>
<dbReference type="AlphaFoldDB" id="A0AAP4TX47"/>